<sequence length="669" mass="71984">MPVSELFDVVAARPRRKRDFQRTVDMLATLVALVFSVGVLYIARDILVPIAIAVLLSFVLSQPILVLRRLGLPRVPAVMIVVAGALFIAFAASAALTRQVSELAVDLPKYQTTINGKISRLRDLVSTNAVFEKGATALKSIGHLDPARPSPDATPSPLQSGGENIEAPVLVEVRQPAPSPFAMVQTIVGTALSPLETAAIVVIFVIFILLQREDLRNRFIRLVGCDDLQRTTVAMNDAAGRLSRFFLTQTLVNAAFGVVVTAGLYMIGVPSPILFGIIAFLMRFVPYVGAIISASFPFALAAAVDPGWAMALETLALFLVLEILVGNFVEPLLYGRNTGLSPIAVVVSATFWTWLWGPIGLVLSTPLTVCLVVLGRHVDQLSFLDVILGDAPALTPEEHFYQRMLVGDASEVADQAEQFLKTSSLIAYYDDVALKGLLMAEVDLKRGVLHEGRQEQIKETIMEVIENLSDHVDEPPAAVPEPAKRPYADLEDGPAAAPSLEIPPEDAPRPAGPRKAVLCIAGRNALDEAAAALLAQMLEKHGMEAKLEPHQMLTIGGILHLTGSGAQIICLSYLGGEVSAARVRYAIRRLRRRLPEARIIAAFWQCDPEKASELCGQTKADLCATRLAEVVAFCVAEAKAHIDSEGPISADPRGIELREEPNSALVGAA</sequence>
<dbReference type="Proteomes" id="UP000485880">
    <property type="component" value="Unassembled WGS sequence"/>
</dbReference>
<gene>
    <name evidence="10" type="ORF">MPC4_70116</name>
</gene>
<evidence type="ECO:0000256" key="1">
    <source>
        <dbReference type="ARBA" id="ARBA00004651"/>
    </source>
</evidence>
<evidence type="ECO:0000256" key="5">
    <source>
        <dbReference type="ARBA" id="ARBA00022692"/>
    </source>
</evidence>
<keyword evidence="7 9" id="KW-0472">Membrane</keyword>
<feature type="transmembrane region" description="Helical" evidence="9">
    <location>
        <begin position="273"/>
        <end position="303"/>
    </location>
</feature>
<dbReference type="PANTHER" id="PTHR21716">
    <property type="entry name" value="TRANSMEMBRANE PROTEIN"/>
    <property type="match status" value="1"/>
</dbReference>
<evidence type="ECO:0000313" key="11">
    <source>
        <dbReference type="Proteomes" id="UP000485880"/>
    </source>
</evidence>
<feature type="transmembrane region" description="Helical" evidence="9">
    <location>
        <begin position="245"/>
        <end position="267"/>
    </location>
</feature>
<dbReference type="AlphaFoldDB" id="A0A8B6MD13"/>
<organism evidence="10 11">
    <name type="scientific">Methylocella tundrae</name>
    <dbReference type="NCBI Taxonomy" id="227605"/>
    <lineage>
        <taxon>Bacteria</taxon>
        <taxon>Pseudomonadati</taxon>
        <taxon>Pseudomonadota</taxon>
        <taxon>Alphaproteobacteria</taxon>
        <taxon>Hyphomicrobiales</taxon>
        <taxon>Beijerinckiaceae</taxon>
        <taxon>Methylocella</taxon>
    </lineage>
</organism>
<dbReference type="GO" id="GO:0005886">
    <property type="term" value="C:plasma membrane"/>
    <property type="evidence" value="ECO:0007669"/>
    <property type="project" value="UniProtKB-SubCell"/>
</dbReference>
<comment type="similarity">
    <text evidence="2">Belongs to the autoinducer-2 exporter (AI-2E) (TC 2.A.86) family.</text>
</comment>
<feature type="transmembrane region" description="Helical" evidence="9">
    <location>
        <begin position="23"/>
        <end position="42"/>
    </location>
</feature>
<evidence type="ECO:0000256" key="2">
    <source>
        <dbReference type="ARBA" id="ARBA00009773"/>
    </source>
</evidence>
<evidence type="ECO:0000256" key="7">
    <source>
        <dbReference type="ARBA" id="ARBA00023136"/>
    </source>
</evidence>
<keyword evidence="5 9" id="KW-0812">Transmembrane</keyword>
<feature type="transmembrane region" description="Helical" evidence="9">
    <location>
        <begin position="315"/>
        <end position="334"/>
    </location>
</feature>
<dbReference type="PANTHER" id="PTHR21716:SF53">
    <property type="entry name" value="PERMEASE PERM-RELATED"/>
    <property type="match status" value="1"/>
</dbReference>
<evidence type="ECO:0000256" key="8">
    <source>
        <dbReference type="SAM" id="MobiDB-lite"/>
    </source>
</evidence>
<feature type="transmembrane region" description="Helical" evidence="9">
    <location>
        <begin position="354"/>
        <end position="374"/>
    </location>
</feature>
<reference evidence="10 11" key="1">
    <citation type="submission" date="2019-05" db="EMBL/GenBank/DDBJ databases">
        <authorList>
            <person name="Farhan Ul Haque M."/>
        </authorList>
    </citation>
    <scope>NUCLEOTIDE SEQUENCE [LARGE SCALE GENOMIC DNA]</scope>
    <source>
        <strain evidence="10">2</strain>
    </source>
</reference>
<keyword evidence="4" id="KW-1003">Cell membrane</keyword>
<protein>
    <recommendedName>
        <fullName evidence="12">AI-2E family transporter</fullName>
    </recommendedName>
</protein>
<dbReference type="InterPro" id="IPR002549">
    <property type="entry name" value="AI-2E-like"/>
</dbReference>
<comment type="caution">
    <text evidence="10">The sequence shown here is derived from an EMBL/GenBank/DDBJ whole genome shotgun (WGS) entry which is preliminary data.</text>
</comment>
<keyword evidence="6 9" id="KW-1133">Transmembrane helix</keyword>
<comment type="subcellular location">
    <subcellularLocation>
        <location evidence="1">Cell membrane</location>
        <topology evidence="1">Multi-pass membrane protein</topology>
    </subcellularLocation>
</comment>
<keyword evidence="11" id="KW-1185">Reference proteome</keyword>
<evidence type="ECO:0000256" key="3">
    <source>
        <dbReference type="ARBA" id="ARBA00022448"/>
    </source>
</evidence>
<name>A0A8B6MD13_METTU</name>
<accession>A0A8B6MD13</accession>
<evidence type="ECO:0000256" key="4">
    <source>
        <dbReference type="ARBA" id="ARBA00022475"/>
    </source>
</evidence>
<feature type="transmembrane region" description="Helical" evidence="9">
    <location>
        <begin position="187"/>
        <end position="210"/>
    </location>
</feature>
<feature type="transmembrane region" description="Helical" evidence="9">
    <location>
        <begin position="78"/>
        <end position="96"/>
    </location>
</feature>
<proteinExistence type="inferred from homology"/>
<feature type="region of interest" description="Disordered" evidence="8">
    <location>
        <begin position="471"/>
        <end position="509"/>
    </location>
</feature>
<dbReference type="Pfam" id="PF01594">
    <property type="entry name" value="AI-2E_transport"/>
    <property type="match status" value="1"/>
</dbReference>
<dbReference type="EMBL" id="CABFMQ020000131">
    <property type="protein sequence ID" value="VTZ52228.1"/>
    <property type="molecule type" value="Genomic_DNA"/>
</dbReference>
<evidence type="ECO:0000256" key="6">
    <source>
        <dbReference type="ARBA" id="ARBA00022989"/>
    </source>
</evidence>
<feature type="transmembrane region" description="Helical" evidence="9">
    <location>
        <begin position="48"/>
        <end position="66"/>
    </location>
</feature>
<evidence type="ECO:0000256" key="9">
    <source>
        <dbReference type="SAM" id="Phobius"/>
    </source>
</evidence>
<keyword evidence="3" id="KW-0813">Transport</keyword>
<evidence type="ECO:0008006" key="12">
    <source>
        <dbReference type="Google" id="ProtNLM"/>
    </source>
</evidence>
<evidence type="ECO:0000313" key="10">
    <source>
        <dbReference type="EMBL" id="VTZ52228.1"/>
    </source>
</evidence>
<feature type="region of interest" description="Disordered" evidence="8">
    <location>
        <begin position="143"/>
        <end position="162"/>
    </location>
</feature>